<dbReference type="CDD" id="cd00082">
    <property type="entry name" value="HisKA"/>
    <property type="match status" value="1"/>
</dbReference>
<accession>A0A3S2U465</accession>
<keyword evidence="4" id="KW-0597">Phosphoprotein</keyword>
<feature type="transmembrane region" description="Helical" evidence="12">
    <location>
        <begin position="174"/>
        <end position="197"/>
    </location>
</feature>
<proteinExistence type="predicted"/>
<evidence type="ECO:0000313" key="15">
    <source>
        <dbReference type="EMBL" id="RVT52665.1"/>
    </source>
</evidence>
<evidence type="ECO:0000256" key="12">
    <source>
        <dbReference type="SAM" id="Phobius"/>
    </source>
</evidence>
<evidence type="ECO:0000256" key="10">
    <source>
        <dbReference type="ARBA" id="ARBA00023136"/>
    </source>
</evidence>
<evidence type="ECO:0000256" key="8">
    <source>
        <dbReference type="ARBA" id="ARBA00022989"/>
    </source>
</evidence>
<dbReference type="CDD" id="cd00075">
    <property type="entry name" value="HATPase"/>
    <property type="match status" value="1"/>
</dbReference>
<evidence type="ECO:0000256" key="5">
    <source>
        <dbReference type="ARBA" id="ARBA00022679"/>
    </source>
</evidence>
<feature type="domain" description="Histidine kinase" evidence="13">
    <location>
        <begin position="258"/>
        <end position="487"/>
    </location>
</feature>
<keyword evidence="8 12" id="KW-1133">Transmembrane helix</keyword>
<keyword evidence="16" id="KW-1185">Reference proteome</keyword>
<dbReference type="InterPro" id="IPR050428">
    <property type="entry name" value="TCS_sensor_his_kinase"/>
</dbReference>
<comment type="caution">
    <text evidence="15">The sequence shown here is derived from an EMBL/GenBank/DDBJ whole genome shotgun (WGS) entry which is preliminary data.</text>
</comment>
<evidence type="ECO:0000256" key="1">
    <source>
        <dbReference type="ARBA" id="ARBA00000085"/>
    </source>
</evidence>
<feature type="transmembrane region" description="Helical" evidence="12">
    <location>
        <begin position="20"/>
        <end position="38"/>
    </location>
</feature>
<dbReference type="PRINTS" id="PR00344">
    <property type="entry name" value="BCTRLSENSOR"/>
</dbReference>
<dbReference type="Pfam" id="PF08521">
    <property type="entry name" value="2CSK_N"/>
    <property type="match status" value="1"/>
</dbReference>
<dbReference type="InterPro" id="IPR003594">
    <property type="entry name" value="HATPase_dom"/>
</dbReference>
<evidence type="ECO:0000256" key="9">
    <source>
        <dbReference type="ARBA" id="ARBA00023012"/>
    </source>
</evidence>
<keyword evidence="5" id="KW-0808">Transferase</keyword>
<dbReference type="InterPro" id="IPR005467">
    <property type="entry name" value="His_kinase_dom"/>
</dbReference>
<dbReference type="SUPFAM" id="SSF55874">
    <property type="entry name" value="ATPase domain of HSP90 chaperone/DNA topoisomerase II/histidine kinase"/>
    <property type="match status" value="1"/>
</dbReference>
<dbReference type="RefSeq" id="WP_128198037.1">
    <property type="nucleotide sequence ID" value="NZ_SACT01000002.1"/>
</dbReference>
<dbReference type="AlphaFoldDB" id="A0A3S2U465"/>
<evidence type="ECO:0000259" key="14">
    <source>
        <dbReference type="PROSITE" id="PS50885"/>
    </source>
</evidence>
<feature type="domain" description="HAMP" evidence="14">
    <location>
        <begin position="198"/>
        <end position="250"/>
    </location>
</feature>
<dbReference type="SMART" id="SM00387">
    <property type="entry name" value="HATPase_c"/>
    <property type="match status" value="1"/>
</dbReference>
<comment type="catalytic activity">
    <reaction evidence="1">
        <text>ATP + protein L-histidine = ADP + protein N-phospho-L-histidine.</text>
        <dbReference type="EC" id="2.7.13.3"/>
    </reaction>
</comment>
<evidence type="ECO:0000256" key="7">
    <source>
        <dbReference type="ARBA" id="ARBA00022777"/>
    </source>
</evidence>
<name>A0A3S2U465_9BURK</name>
<sequence>MSSRPPEQRSLFGEILDWMLAPLLLLWPMSIALTYAVAQGIANGPYDRDLAELAQSLARQVRITAPVTGSGPPTVSIQLPDAATSILRSDDVDTIYYQVLGVRGEFLSGDFDLPVPDETIAPDTALRYRDDAVKSEPVRVAYLWLPGPQGQPKYAALVQVASTLDKRSQLATEIVKGVILPQFIILPVAVVLVWFALARGIRPLSDLQQRIRRRESTDLSPIAERDVPDEVVPLVRSVNDLLVRLDDSIGKQKQFLADAAHQLKTPLAGLRMQAELAEREIDRGQGDPQSMKHTLHQIALSSQRAAHMVNQLLSMARAEERTQALGWQAVNLEDVATDVVRDLVPQALDRRIDLGYEKAPSPGGTTLRGHPVLLREMLRNLVDNALRYTPTGGTVTVRLMADPFGQVLVLQVEDNGPGIPAAEREHVFQPFYRALGTDVDGSGLGLSIVHQVVRQHGATITVEDAQERPAAPGRPGARFTIRFPLQPVVGAAAGGAGEPGGRTPSVDSPAAPER</sequence>
<dbReference type="InterPro" id="IPR003661">
    <property type="entry name" value="HisK_dim/P_dom"/>
</dbReference>
<dbReference type="PANTHER" id="PTHR45436">
    <property type="entry name" value="SENSOR HISTIDINE KINASE YKOH"/>
    <property type="match status" value="1"/>
</dbReference>
<dbReference type="EC" id="2.7.13.3" evidence="3"/>
<dbReference type="Gene3D" id="3.30.565.10">
    <property type="entry name" value="Histidine kinase-like ATPase, C-terminal domain"/>
    <property type="match status" value="1"/>
</dbReference>
<gene>
    <name evidence="15" type="ORF">ENE75_09605</name>
</gene>
<keyword evidence="7 15" id="KW-0418">Kinase</keyword>
<dbReference type="Pfam" id="PF02518">
    <property type="entry name" value="HATPase_c"/>
    <property type="match status" value="1"/>
</dbReference>
<protein>
    <recommendedName>
        <fullName evidence="3">histidine kinase</fullName>
        <ecNumber evidence="3">2.7.13.3</ecNumber>
    </recommendedName>
</protein>
<dbReference type="InterPro" id="IPR003660">
    <property type="entry name" value="HAMP_dom"/>
</dbReference>
<dbReference type="GO" id="GO:0000155">
    <property type="term" value="F:phosphorelay sensor kinase activity"/>
    <property type="evidence" value="ECO:0007669"/>
    <property type="project" value="InterPro"/>
</dbReference>
<evidence type="ECO:0000256" key="4">
    <source>
        <dbReference type="ARBA" id="ARBA00022553"/>
    </source>
</evidence>
<dbReference type="Proteomes" id="UP000288178">
    <property type="component" value="Unassembled WGS sequence"/>
</dbReference>
<dbReference type="Gene3D" id="1.10.287.130">
    <property type="match status" value="1"/>
</dbReference>
<dbReference type="PANTHER" id="PTHR45436:SF1">
    <property type="entry name" value="SENSOR PROTEIN QSEC"/>
    <property type="match status" value="1"/>
</dbReference>
<evidence type="ECO:0000313" key="16">
    <source>
        <dbReference type="Proteomes" id="UP000288178"/>
    </source>
</evidence>
<keyword evidence="10 12" id="KW-0472">Membrane</keyword>
<dbReference type="InterPro" id="IPR036890">
    <property type="entry name" value="HATPase_C_sf"/>
</dbReference>
<evidence type="ECO:0000256" key="2">
    <source>
        <dbReference type="ARBA" id="ARBA00004370"/>
    </source>
</evidence>
<evidence type="ECO:0000256" key="6">
    <source>
        <dbReference type="ARBA" id="ARBA00022692"/>
    </source>
</evidence>
<dbReference type="SMART" id="SM00388">
    <property type="entry name" value="HisKA"/>
    <property type="match status" value="1"/>
</dbReference>
<dbReference type="Pfam" id="PF00512">
    <property type="entry name" value="HisKA"/>
    <property type="match status" value="1"/>
</dbReference>
<keyword evidence="6 12" id="KW-0812">Transmembrane</keyword>
<dbReference type="PROSITE" id="PS50885">
    <property type="entry name" value="HAMP"/>
    <property type="match status" value="1"/>
</dbReference>
<dbReference type="GO" id="GO:0005886">
    <property type="term" value="C:plasma membrane"/>
    <property type="evidence" value="ECO:0007669"/>
    <property type="project" value="TreeGrafter"/>
</dbReference>
<reference evidence="15 16" key="1">
    <citation type="submission" date="2019-01" db="EMBL/GenBank/DDBJ databases">
        <authorList>
            <person name="Chen W.-M."/>
        </authorList>
    </citation>
    <scope>NUCLEOTIDE SEQUENCE [LARGE SCALE GENOMIC DNA]</scope>
    <source>
        <strain evidence="15 16">ICH-3</strain>
    </source>
</reference>
<dbReference type="EMBL" id="SACT01000002">
    <property type="protein sequence ID" value="RVT52665.1"/>
    <property type="molecule type" value="Genomic_DNA"/>
</dbReference>
<comment type="subcellular location">
    <subcellularLocation>
        <location evidence="2">Membrane</location>
    </subcellularLocation>
</comment>
<evidence type="ECO:0000256" key="11">
    <source>
        <dbReference type="SAM" id="MobiDB-lite"/>
    </source>
</evidence>
<feature type="region of interest" description="Disordered" evidence="11">
    <location>
        <begin position="490"/>
        <end position="514"/>
    </location>
</feature>
<evidence type="ECO:0000259" key="13">
    <source>
        <dbReference type="PROSITE" id="PS50109"/>
    </source>
</evidence>
<dbReference type="PROSITE" id="PS50109">
    <property type="entry name" value="HIS_KIN"/>
    <property type="match status" value="1"/>
</dbReference>
<organism evidence="15 16">
    <name type="scientific">Rubrivivax albus</name>
    <dbReference type="NCBI Taxonomy" id="2499835"/>
    <lineage>
        <taxon>Bacteria</taxon>
        <taxon>Pseudomonadati</taxon>
        <taxon>Pseudomonadota</taxon>
        <taxon>Betaproteobacteria</taxon>
        <taxon>Burkholderiales</taxon>
        <taxon>Sphaerotilaceae</taxon>
        <taxon>Rubrivivax</taxon>
    </lineage>
</organism>
<dbReference type="OrthoDB" id="8583694at2"/>
<evidence type="ECO:0000256" key="3">
    <source>
        <dbReference type="ARBA" id="ARBA00012438"/>
    </source>
</evidence>
<dbReference type="InterPro" id="IPR036097">
    <property type="entry name" value="HisK_dim/P_sf"/>
</dbReference>
<dbReference type="SUPFAM" id="SSF47384">
    <property type="entry name" value="Homodimeric domain of signal transducing histidine kinase"/>
    <property type="match status" value="1"/>
</dbReference>
<keyword evidence="9" id="KW-0902">Two-component regulatory system</keyword>
<dbReference type="InterPro" id="IPR004358">
    <property type="entry name" value="Sig_transdc_His_kin-like_C"/>
</dbReference>
<dbReference type="InterPro" id="IPR013727">
    <property type="entry name" value="2CSK_N"/>
</dbReference>